<dbReference type="EMBL" id="HBHK01010064">
    <property type="protein sequence ID" value="CAD9678770.1"/>
    <property type="molecule type" value="Transcribed_RNA"/>
</dbReference>
<evidence type="ECO:0000256" key="1">
    <source>
        <dbReference type="ARBA" id="ARBA00022737"/>
    </source>
</evidence>
<accession>A0A7S2RRN0</accession>
<evidence type="ECO:0000256" key="2">
    <source>
        <dbReference type="SAM" id="Coils"/>
    </source>
</evidence>
<keyword evidence="2" id="KW-0175">Coiled coil</keyword>
<feature type="coiled-coil region" evidence="2">
    <location>
        <begin position="149"/>
        <end position="176"/>
    </location>
</feature>
<dbReference type="PANTHER" id="PTHR24111">
    <property type="entry name" value="LEUCINE-RICH REPEAT-CONTAINING PROTEIN 34"/>
    <property type="match status" value="1"/>
</dbReference>
<sequence length="852" mass="94926">MMSAMDWFVSRLKDICCSDTLSDSPQSDINVLGVEVRRMKSDVQSIGQRLKACVREKKGPEVYWEVKKMADGVLQAICNAKNKAKELRLGGSCSHGADKGPKCTICFEANGRLSGPYVKFRDGLELGEYLYLECRKAKKRKRLESGISIKVLGGQLDRISSTLREVEEELRQLDRNEVPSLIKLLDIFRVVSKAEMTIKKPEPPLDPVRWQVVPKRQSVVPKVVSKKKHNFRRVILRVNNNLVFKFCCFPKSISDIAVMKSEVVSVLGSKAVKRSPFCCAESLADLKNLLSYQMKKFFPGTSYGSAKWFSSDPQGNPQVRLSPDYTLRLDKQPDLHFACTMLPSKQNIPKSLQPMYILLRSKSKLWSDGADIKLNGGLGILLNNGRLQDMVLEGLNLTDNDLLVLVSLFTCTVPTHIHRLGLQYNKIVSYQALSKSLGFFTSLRSLSIGRGVSGLLDSKKIGALFKAIANSPLQNTLVELDVSYLQVFTPGCLCGETNGRDHLGVQKCNTTHATMRDCAVNLGAVFSQCKVVESVCMDGMFRPRETNEGSDPCAISVAETKSNFEKLASSIESCGSIRKLSLQDCTFRTAESLDIILRGVLKNPSVEHVNVTSTALVSGADSSPPQNYLGNTTLRTQTMCFSQCSTFSNIRLFSVFEAITAGQLNSLKSLDISKCALSQGSMKKLLLALSNHFMLRELNLNHNPNTFDGDSMVDTLCTFLGKNKSIVTLQAIDIGVVDFKKFFAAVFGSLQESTLENLQLGSGTHTFEPCQKVRIEDLVSMFDFTQTICHLRLVEPHRFVHDFQNKISTVRKHPPPLFENFTRYVSPTKTFVCYKWGVTLEGFRTTLDFELP</sequence>
<dbReference type="AlphaFoldDB" id="A0A7S2RRN0"/>
<keyword evidence="1" id="KW-0677">Repeat</keyword>
<organism evidence="3">
    <name type="scientific">Mucochytrium quahogii</name>
    <dbReference type="NCBI Taxonomy" id="96639"/>
    <lineage>
        <taxon>Eukaryota</taxon>
        <taxon>Sar</taxon>
        <taxon>Stramenopiles</taxon>
        <taxon>Bigyra</taxon>
        <taxon>Labyrinthulomycetes</taxon>
        <taxon>Thraustochytrida</taxon>
        <taxon>Thraustochytriidae</taxon>
        <taxon>Mucochytrium</taxon>
    </lineage>
</organism>
<dbReference type="SUPFAM" id="SSF52047">
    <property type="entry name" value="RNI-like"/>
    <property type="match status" value="1"/>
</dbReference>
<dbReference type="InterPro" id="IPR052201">
    <property type="entry name" value="LRR-containing_regulator"/>
</dbReference>
<dbReference type="InterPro" id="IPR032675">
    <property type="entry name" value="LRR_dom_sf"/>
</dbReference>
<name>A0A7S2RRN0_9STRA</name>
<reference evidence="3" key="1">
    <citation type="submission" date="2021-01" db="EMBL/GenBank/DDBJ databases">
        <authorList>
            <person name="Corre E."/>
            <person name="Pelletier E."/>
            <person name="Niang G."/>
            <person name="Scheremetjew M."/>
            <person name="Finn R."/>
            <person name="Kale V."/>
            <person name="Holt S."/>
            <person name="Cochrane G."/>
            <person name="Meng A."/>
            <person name="Brown T."/>
            <person name="Cohen L."/>
        </authorList>
    </citation>
    <scope>NUCLEOTIDE SEQUENCE</scope>
    <source>
        <strain evidence="3">NY070348D</strain>
    </source>
</reference>
<proteinExistence type="predicted"/>
<gene>
    <name evidence="3" type="ORF">QSP1433_LOCUS6303</name>
</gene>
<evidence type="ECO:0000313" key="3">
    <source>
        <dbReference type="EMBL" id="CAD9678770.1"/>
    </source>
</evidence>
<dbReference type="PANTHER" id="PTHR24111:SF0">
    <property type="entry name" value="LEUCINE-RICH REPEAT-CONTAINING PROTEIN"/>
    <property type="match status" value="1"/>
</dbReference>
<dbReference type="Gene3D" id="3.80.10.10">
    <property type="entry name" value="Ribonuclease Inhibitor"/>
    <property type="match status" value="2"/>
</dbReference>
<protein>
    <submittedName>
        <fullName evidence="3">Uncharacterized protein</fullName>
    </submittedName>
</protein>